<evidence type="ECO:0000259" key="10">
    <source>
        <dbReference type="Pfam" id="PF17766"/>
    </source>
</evidence>
<dbReference type="Gene3D" id="3.50.30.30">
    <property type="match status" value="1"/>
</dbReference>
<dbReference type="GO" id="GO:0008233">
    <property type="term" value="F:peptidase activity"/>
    <property type="evidence" value="ECO:0007669"/>
    <property type="project" value="UniProtKB-KW"/>
</dbReference>
<evidence type="ECO:0000256" key="5">
    <source>
        <dbReference type="PROSITE-ProRule" id="PRU01240"/>
    </source>
</evidence>
<dbReference type="PROSITE" id="PS51892">
    <property type="entry name" value="SUBTILASE"/>
    <property type="match status" value="1"/>
</dbReference>
<proteinExistence type="inferred from homology"/>
<evidence type="ECO:0000256" key="4">
    <source>
        <dbReference type="ARBA" id="ARBA00022825"/>
    </source>
</evidence>
<feature type="signal peptide" evidence="6">
    <location>
        <begin position="1"/>
        <end position="27"/>
    </location>
</feature>
<comment type="similarity">
    <text evidence="1 5">Belongs to the peptidase S8 family.</text>
</comment>
<dbReference type="InterPro" id="IPR036852">
    <property type="entry name" value="Peptidase_S8/S53_dom_sf"/>
</dbReference>
<comment type="caution">
    <text evidence="11">The sequence shown here is derived from an EMBL/GenBank/DDBJ whole genome shotgun (WGS) entry which is preliminary data.</text>
</comment>
<keyword evidence="4 5" id="KW-0720">Serine protease</keyword>
<dbReference type="EMBL" id="JAVDXQ010000003">
    <property type="protein sequence ID" value="MDR7297232.1"/>
    <property type="molecule type" value="Genomic_DNA"/>
</dbReference>
<protein>
    <submittedName>
        <fullName evidence="11">Subtilisin family serine protease</fullName>
    </submittedName>
</protein>
<feature type="domain" description="Inhibitor I9" evidence="9">
    <location>
        <begin position="34"/>
        <end position="134"/>
    </location>
</feature>
<evidence type="ECO:0000259" key="8">
    <source>
        <dbReference type="Pfam" id="PF02225"/>
    </source>
</evidence>
<dbReference type="Proteomes" id="UP001180536">
    <property type="component" value="Unassembled WGS sequence"/>
</dbReference>
<dbReference type="Gene3D" id="2.60.120.380">
    <property type="match status" value="1"/>
</dbReference>
<name>A0ABU1Z9C6_9BURK</name>
<dbReference type="InterPro" id="IPR015500">
    <property type="entry name" value="Peptidase_S8_subtilisin-rel"/>
</dbReference>
<dbReference type="InterPro" id="IPR045051">
    <property type="entry name" value="SBT"/>
</dbReference>
<dbReference type="InterPro" id="IPR010259">
    <property type="entry name" value="S8pro/Inhibitor_I9"/>
</dbReference>
<evidence type="ECO:0000259" key="7">
    <source>
        <dbReference type="Pfam" id="PF00082"/>
    </source>
</evidence>
<evidence type="ECO:0000256" key="2">
    <source>
        <dbReference type="ARBA" id="ARBA00022670"/>
    </source>
</evidence>
<dbReference type="Gene3D" id="3.40.50.200">
    <property type="entry name" value="Peptidase S8/S53 domain"/>
    <property type="match status" value="1"/>
</dbReference>
<evidence type="ECO:0000313" key="11">
    <source>
        <dbReference type="EMBL" id="MDR7297232.1"/>
    </source>
</evidence>
<evidence type="ECO:0000313" key="12">
    <source>
        <dbReference type="Proteomes" id="UP001180536"/>
    </source>
</evidence>
<organism evidence="11 12">
    <name type="scientific">Pelomonas aquatica</name>
    <dbReference type="NCBI Taxonomy" id="431058"/>
    <lineage>
        <taxon>Bacteria</taxon>
        <taxon>Pseudomonadati</taxon>
        <taxon>Pseudomonadota</taxon>
        <taxon>Betaproteobacteria</taxon>
        <taxon>Burkholderiales</taxon>
        <taxon>Sphaerotilaceae</taxon>
        <taxon>Roseateles</taxon>
    </lineage>
</organism>
<dbReference type="Gene3D" id="3.30.70.80">
    <property type="entry name" value="Peptidase S8 propeptide/proteinase inhibitor I9"/>
    <property type="match status" value="1"/>
</dbReference>
<reference evidence="11 12" key="1">
    <citation type="submission" date="2023-07" db="EMBL/GenBank/DDBJ databases">
        <title>Sorghum-associated microbial communities from plants grown in Nebraska, USA.</title>
        <authorList>
            <person name="Schachtman D."/>
        </authorList>
    </citation>
    <scope>NUCLEOTIDE SEQUENCE [LARGE SCALE GENOMIC DNA]</scope>
    <source>
        <strain evidence="11 12">BE310</strain>
    </source>
</reference>
<gene>
    <name evidence="11" type="ORF">J2X16_002579</name>
</gene>
<dbReference type="Pfam" id="PF05922">
    <property type="entry name" value="Inhibitor_I9"/>
    <property type="match status" value="1"/>
</dbReference>
<dbReference type="RefSeq" id="WP_310345129.1">
    <property type="nucleotide sequence ID" value="NZ_JAVDXQ010000003.1"/>
</dbReference>
<dbReference type="InterPro" id="IPR046450">
    <property type="entry name" value="PA_dom_sf"/>
</dbReference>
<accession>A0ABU1Z9C6</accession>
<dbReference type="Pfam" id="PF00082">
    <property type="entry name" value="Peptidase_S8"/>
    <property type="match status" value="1"/>
</dbReference>
<evidence type="ECO:0000256" key="1">
    <source>
        <dbReference type="ARBA" id="ARBA00011073"/>
    </source>
</evidence>
<dbReference type="SUPFAM" id="SSF52025">
    <property type="entry name" value="PA domain"/>
    <property type="match status" value="1"/>
</dbReference>
<evidence type="ECO:0000259" key="9">
    <source>
        <dbReference type="Pfam" id="PF05922"/>
    </source>
</evidence>
<feature type="active site" description="Charge relay system" evidence="5">
    <location>
        <position position="270"/>
    </location>
</feature>
<dbReference type="InterPro" id="IPR041469">
    <property type="entry name" value="Subtilisin-like_FN3"/>
</dbReference>
<evidence type="ECO:0000256" key="3">
    <source>
        <dbReference type="ARBA" id="ARBA00022801"/>
    </source>
</evidence>
<feature type="active site" description="Charge relay system" evidence="5">
    <location>
        <position position="171"/>
    </location>
</feature>
<feature type="domain" description="Subtilisin-like protease fibronectin type-III" evidence="10">
    <location>
        <begin position="756"/>
        <end position="848"/>
    </location>
</feature>
<dbReference type="Pfam" id="PF02225">
    <property type="entry name" value="PA"/>
    <property type="match status" value="1"/>
</dbReference>
<keyword evidence="2 5" id="KW-0645">Protease</keyword>
<evidence type="ECO:0000256" key="6">
    <source>
        <dbReference type="SAM" id="SignalP"/>
    </source>
</evidence>
<keyword evidence="6" id="KW-0732">Signal</keyword>
<feature type="active site" description="Charge relay system" evidence="5">
    <location>
        <position position="642"/>
    </location>
</feature>
<feature type="domain" description="PA" evidence="8">
    <location>
        <begin position="477"/>
        <end position="550"/>
    </location>
</feature>
<feature type="chain" id="PRO_5045842972" evidence="6">
    <location>
        <begin position="28"/>
        <end position="1096"/>
    </location>
</feature>
<dbReference type="GO" id="GO:0006508">
    <property type="term" value="P:proteolysis"/>
    <property type="evidence" value="ECO:0007669"/>
    <property type="project" value="UniProtKB-KW"/>
</dbReference>
<dbReference type="PANTHER" id="PTHR10795">
    <property type="entry name" value="PROPROTEIN CONVERTASE SUBTILISIN/KEXIN"/>
    <property type="match status" value="1"/>
</dbReference>
<dbReference type="PRINTS" id="PR00723">
    <property type="entry name" value="SUBTILISIN"/>
</dbReference>
<dbReference type="SUPFAM" id="SSF54897">
    <property type="entry name" value="Protease propeptides/inhibitors"/>
    <property type="match status" value="1"/>
</dbReference>
<dbReference type="InterPro" id="IPR037045">
    <property type="entry name" value="S8pro/Inhibitor_I9_sf"/>
</dbReference>
<keyword evidence="12" id="KW-1185">Reference proteome</keyword>
<dbReference type="CDD" id="cd02120">
    <property type="entry name" value="PA_subtilisin_like"/>
    <property type="match status" value="1"/>
</dbReference>
<dbReference type="Pfam" id="PF17766">
    <property type="entry name" value="fn3_6"/>
    <property type="match status" value="1"/>
</dbReference>
<dbReference type="SUPFAM" id="SSF52743">
    <property type="entry name" value="Subtilisin-like"/>
    <property type="match status" value="1"/>
</dbReference>
<dbReference type="Gene3D" id="2.60.40.2310">
    <property type="match status" value="1"/>
</dbReference>
<sequence length="1096" mass="110784">MKRSLSRTATSLAAGLLLSGLAGLASAQDARRPYIVQLQEAATASYAGGISGLAATRPPTGSRLDLSASAVRDYIAYIENRQAAVLSTLPAVDPIHRFSIAFNGFSALLTDAEVRQLKGNPSVLAVEEDVPRQLDTNYTPAFMGLSQPGGLWDQLGGTAHAGEDIVIGVIDGGVWPENTAFADRVDANGRPTHDPAGALVYGSPPATWQGECETSVKLSASLTQPAQAFSAAHCNNKLIGARAFAQTFWSQYSGSVHPAEFISPRDNGGHGTHTASTAGGNANVAGPLDNGVTVSGVSGIAPRARLATYKVCWTRSNPATTVPDPRWPNYQNGCFGADSIRAIEAAIHDGVNVLNYSISGSATNIADSVDVAFKAAVDAGIFVAASAGNSGPANQVAHLSPWMTTVGNATHDRLFIGTVTLGNGASYTGASTNPSTPSAPLILAENAGVAGLSATDQARLRECFGTLDATAVVLGSQWTSKPLLDPAKVAGKIVVCTRGNNVLVNKSGNAKSAGAAGVIIANAAGTANTIINQGHTLSTVHVQQVEGDAIKAYVTANGNATASLANLQAIKDPTISNAPQMSDSSSRGPNQGNLNIMKPDVAAPGSSILASYTPDYSIPEHDAMVASGQAGRPNLSLLSGTSMASPHVAGMAALLMQKHPGWSPAAIRSALMTTARDVFPSSAIAPNSIQQGNLPWGQGAGFAQPSLAADPGLVYDITANDYNRFLCGVGAAGVVASVGLQAGISCGSIGSITATDLNLPSLTVGSVLGTHVLTRTVRNVGASTATYNAAAALPGFSVTVTPASLTLAAGESKSFQVRLQRTTAEQAAWKYGSLTWSDGVHTVRSPLTARANLLTAPSLLTSELATGNKVFSVGTGFDGAMSGLKGMKDATLTDGVVTGTNTGNSATVAAGCAAATPPAGLRRFTISVPAGTLVMRVALYGQDTSGAAAGKYDDLDLVMVNAAGTAVGYSGNGGSSESITLVAPAAGNYRVCAVAYEHAEGATQTGFKLSSWVVGPTDNAGNFKASLPGRVYAGRTASAGLSWSGLQAGGRYVGAVAYQTGGAPTGTSTVIFVEPAGSASTAAVTATRGAGGSAAE</sequence>
<dbReference type="InterPro" id="IPR003137">
    <property type="entry name" value="PA_domain"/>
</dbReference>
<keyword evidence="3 5" id="KW-0378">Hydrolase</keyword>
<dbReference type="PROSITE" id="PS00138">
    <property type="entry name" value="SUBTILASE_SER"/>
    <property type="match status" value="1"/>
</dbReference>
<dbReference type="InterPro" id="IPR000209">
    <property type="entry name" value="Peptidase_S8/S53_dom"/>
</dbReference>
<dbReference type="InterPro" id="IPR023828">
    <property type="entry name" value="Peptidase_S8_Ser-AS"/>
</dbReference>
<feature type="domain" description="Peptidase S8/S53" evidence="7">
    <location>
        <begin position="453"/>
        <end position="678"/>
    </location>
</feature>